<dbReference type="InterPro" id="IPR027417">
    <property type="entry name" value="P-loop_NTPase"/>
</dbReference>
<organism evidence="7 8">
    <name type="scientific">Megasphaera stantonii</name>
    <dbReference type="NCBI Taxonomy" id="2144175"/>
    <lineage>
        <taxon>Bacteria</taxon>
        <taxon>Bacillati</taxon>
        <taxon>Bacillota</taxon>
        <taxon>Negativicutes</taxon>
        <taxon>Veillonellales</taxon>
        <taxon>Veillonellaceae</taxon>
        <taxon>Megasphaera</taxon>
    </lineage>
</organism>
<accession>A0A346AXQ9</accession>
<dbReference type="OrthoDB" id="9795626at2"/>
<feature type="coiled-coil region" evidence="4">
    <location>
        <begin position="659"/>
        <end position="721"/>
    </location>
</feature>
<protein>
    <recommendedName>
        <fullName evidence="3">Nuclease SbcCD subunit C</fullName>
    </recommendedName>
</protein>
<dbReference type="GO" id="GO:0006302">
    <property type="term" value="P:double-strand break repair"/>
    <property type="evidence" value="ECO:0007669"/>
    <property type="project" value="InterPro"/>
</dbReference>
<comment type="subunit">
    <text evidence="2">Heterodimer of SbcC and SbcD.</text>
</comment>
<gene>
    <name evidence="7" type="ORF">DKB62_03155</name>
</gene>
<keyword evidence="4" id="KW-0175">Coiled coil</keyword>
<dbReference type="RefSeq" id="WP_107196423.1">
    <property type="nucleotide sequence ID" value="NZ_CP029462.1"/>
</dbReference>
<dbReference type="AlphaFoldDB" id="A0A346AXQ9"/>
<evidence type="ECO:0000256" key="5">
    <source>
        <dbReference type="SAM" id="MobiDB-lite"/>
    </source>
</evidence>
<dbReference type="Pfam" id="PF13476">
    <property type="entry name" value="AAA_23"/>
    <property type="match status" value="1"/>
</dbReference>
<feature type="coiled-coil region" evidence="4">
    <location>
        <begin position="382"/>
        <end position="416"/>
    </location>
</feature>
<reference evidence="7 8" key="1">
    <citation type="submission" date="2018-05" db="EMBL/GenBank/DDBJ databases">
        <title>Complete genome sequence of Megasphaera sp. AJH120T, isolated from the ceca of a chicken.</title>
        <authorList>
            <person name="Maki J."/>
            <person name="Looft T."/>
        </authorList>
    </citation>
    <scope>NUCLEOTIDE SEQUENCE [LARGE SCALE GENOMIC DNA]</scope>
    <source>
        <strain evidence="7 8">AJH120</strain>
    </source>
</reference>
<evidence type="ECO:0000256" key="3">
    <source>
        <dbReference type="ARBA" id="ARBA00013368"/>
    </source>
</evidence>
<evidence type="ECO:0000256" key="4">
    <source>
        <dbReference type="SAM" id="Coils"/>
    </source>
</evidence>
<sequence>MKPLYLEMNAFGPYAGRQVIDFRRLEDHKLFLIYGPTGAGKTTVLDAMCYALYGETSGNRRSGAHMRSEYASPEEETYVVFAFAIGPARYCVERRPEQQIAKKRGTGLKKSAASAALYAVDEKGEKTAVIATKKVGEEVERLLGFKAEQFRQVVLLPQGDFRRLLLASSADRQQIMQTLFHTQRYARLQELAKEKYDDILSQYDLRKERIAQLLQSLGAGDAAALTAMEQAADEEQRLRQGELDAAIADRDVYQKTVQDAQVVYSHWQNLKESRRLRDQLRQQETAMAEKQAYIDVLRRAQLLAEPCRQLDEIQAQGVAAGQKAGEAAVQAEGALQRLQAVRKEAEALQAQGAAHDADARQLILLQSMAEKAEQYGELCRRARQLADQSRRADEVLAALQKEREALQARIDAGRAEVAGQPELAAAWEQAKGQAAVWEERLNREAAIEALAEEISQKDSACRAAEDACRRAAAGAAQAQLDYEGVQALFLQGQAALLAKELKEGEPCPVCGATDHPMPAPLAAHMPRKEDVEARKRQAQQRDEERRQAELTLQRVQAEFQSLKRQRDDLRAQYPFECTSAQWRVRLDAQKQKVSLLGEQAAQAERTRAAVTQWELKQKEGIQKEEQSRQQAEAARLAAAQSQLAKKQAEADVPAEYRDAAVLRRHMADLSQRVKAYEEQAERSRKAVVDAEKEAARWTEQERLLQEQVTALRKQYKEYAADLKERVRQAGIESLQQCRELQPFVGSIDREQQAVDEYNRDVQQIQGRIAQEEKAVASQPEPDMAAYKAQLDEKNKLCQRLSESCAAAAIRRQELCRGREQIAAWQGEQAELSARYEAVGSIYELISGQHTGVNFERYVLGALLDEVLAAANARLDLMSRRRYELQRSRSWDDKRVRRIGLDIEVFDNYTGYARPANTLSGGETFLASLALALGLADVVQAYSGGIHLDTIFIDEGFGTLDGETLDFALKALMELKQGGRLVGIISHVPELRERIDARLAVHKTDRGSTADFELP</sequence>
<evidence type="ECO:0000313" key="8">
    <source>
        <dbReference type="Proteomes" id="UP000254337"/>
    </source>
</evidence>
<dbReference type="KEGG" id="meg:DKB62_03155"/>
<dbReference type="Proteomes" id="UP000254337">
    <property type="component" value="Chromosome"/>
</dbReference>
<comment type="similarity">
    <text evidence="1">Belongs to the SMC family. SbcC subfamily.</text>
</comment>
<keyword evidence="8" id="KW-1185">Reference proteome</keyword>
<dbReference type="Gene3D" id="3.40.50.300">
    <property type="entry name" value="P-loop containing nucleotide triphosphate hydrolases"/>
    <property type="match status" value="2"/>
</dbReference>
<dbReference type="PANTHER" id="PTHR32114:SF2">
    <property type="entry name" value="ABC TRANSPORTER ABCH.3"/>
    <property type="match status" value="1"/>
</dbReference>
<dbReference type="InterPro" id="IPR038729">
    <property type="entry name" value="Rad50/SbcC_AAA"/>
</dbReference>
<feature type="coiled-coil region" evidence="4">
    <location>
        <begin position="747"/>
        <end position="803"/>
    </location>
</feature>
<dbReference type="SUPFAM" id="SSF52540">
    <property type="entry name" value="P-loop containing nucleoside triphosphate hydrolases"/>
    <property type="match status" value="1"/>
</dbReference>
<dbReference type="GO" id="GO:0016887">
    <property type="term" value="F:ATP hydrolysis activity"/>
    <property type="evidence" value="ECO:0007669"/>
    <property type="project" value="InterPro"/>
</dbReference>
<evidence type="ECO:0000259" key="6">
    <source>
        <dbReference type="Pfam" id="PF13476"/>
    </source>
</evidence>
<evidence type="ECO:0000256" key="1">
    <source>
        <dbReference type="ARBA" id="ARBA00006930"/>
    </source>
</evidence>
<evidence type="ECO:0000256" key="2">
    <source>
        <dbReference type="ARBA" id="ARBA00011322"/>
    </source>
</evidence>
<evidence type="ECO:0000313" key="7">
    <source>
        <dbReference type="EMBL" id="AXL20652.1"/>
    </source>
</evidence>
<name>A0A346AXQ9_9FIRM</name>
<proteinExistence type="inferred from homology"/>
<feature type="domain" description="Rad50/SbcC-type AAA" evidence="6">
    <location>
        <begin position="6"/>
        <end position="216"/>
    </location>
</feature>
<dbReference type="PANTHER" id="PTHR32114">
    <property type="entry name" value="ABC TRANSPORTER ABCH.3"/>
    <property type="match status" value="1"/>
</dbReference>
<feature type="compositionally biased region" description="Basic and acidic residues" evidence="5">
    <location>
        <begin position="526"/>
        <end position="547"/>
    </location>
</feature>
<feature type="region of interest" description="Disordered" evidence="5">
    <location>
        <begin position="525"/>
        <end position="547"/>
    </location>
</feature>
<dbReference type="Pfam" id="PF13558">
    <property type="entry name" value="SbcC_Walker_B"/>
    <property type="match status" value="1"/>
</dbReference>
<dbReference type="EMBL" id="CP029462">
    <property type="protein sequence ID" value="AXL20652.1"/>
    <property type="molecule type" value="Genomic_DNA"/>
</dbReference>